<keyword evidence="3" id="KW-0216">Detoxification</keyword>
<protein>
    <recommendedName>
        <fullName evidence="8">Propionate 3-nitronate monooxygenase</fullName>
    </recommendedName>
</protein>
<dbReference type="CDD" id="cd04730">
    <property type="entry name" value="NPD_like"/>
    <property type="match status" value="1"/>
</dbReference>
<reference evidence="10 11" key="1">
    <citation type="journal article" date="2009" name="Stand. Genomic Sci.">
        <title>Complete genome sequence of Catenulispora acidiphila type strain (ID 139908).</title>
        <authorList>
            <person name="Copeland A."/>
            <person name="Lapidus A."/>
            <person name="Glavina Del Rio T."/>
            <person name="Nolan M."/>
            <person name="Lucas S."/>
            <person name="Chen F."/>
            <person name="Tice H."/>
            <person name="Cheng J.F."/>
            <person name="Bruce D."/>
            <person name="Goodwin L."/>
            <person name="Pitluck S."/>
            <person name="Mikhailova N."/>
            <person name="Pati A."/>
            <person name="Ivanova N."/>
            <person name="Mavromatis K."/>
            <person name="Chen A."/>
            <person name="Palaniappan K."/>
            <person name="Chain P."/>
            <person name="Land M."/>
            <person name="Hauser L."/>
            <person name="Chang Y.J."/>
            <person name="Jeffries C.D."/>
            <person name="Chertkov O."/>
            <person name="Brettin T."/>
            <person name="Detter J.C."/>
            <person name="Han C."/>
            <person name="Ali Z."/>
            <person name="Tindall B.J."/>
            <person name="Goker M."/>
            <person name="Bristow J."/>
            <person name="Eisen J.A."/>
            <person name="Markowitz V."/>
            <person name="Hugenholtz P."/>
            <person name="Kyrpides N.C."/>
            <person name="Klenk H.P."/>
        </authorList>
    </citation>
    <scope>NUCLEOTIDE SEQUENCE [LARGE SCALE GENOMIC DNA]</scope>
    <source>
        <strain evidence="11">DSM 44928 / JCM 14897 / NBRC 102108 / NRRL B-24433 / ID139908</strain>
    </source>
</reference>
<dbReference type="GO" id="GO:0006207">
    <property type="term" value="P:'de novo' pyrimidine nucleobase biosynthetic process"/>
    <property type="evidence" value="ECO:0007669"/>
    <property type="project" value="InterPro"/>
</dbReference>
<dbReference type="Gene3D" id="3.20.20.70">
    <property type="entry name" value="Aldolase class I"/>
    <property type="match status" value="1"/>
</dbReference>
<dbReference type="AlphaFoldDB" id="C7Q4V5"/>
<evidence type="ECO:0000256" key="1">
    <source>
        <dbReference type="ARBA" id="ARBA00001917"/>
    </source>
</evidence>
<dbReference type="eggNOG" id="COG2070">
    <property type="taxonomic scope" value="Bacteria"/>
</dbReference>
<dbReference type="PANTHER" id="PTHR42747">
    <property type="entry name" value="NITRONATE MONOOXYGENASE-RELATED"/>
    <property type="match status" value="1"/>
</dbReference>
<proteinExistence type="inferred from homology"/>
<dbReference type="GO" id="GO:0016627">
    <property type="term" value="F:oxidoreductase activity, acting on the CH-CH group of donors"/>
    <property type="evidence" value="ECO:0007669"/>
    <property type="project" value="InterPro"/>
</dbReference>
<dbReference type="Proteomes" id="UP000000851">
    <property type="component" value="Chromosome"/>
</dbReference>
<keyword evidence="11" id="KW-1185">Reference proteome</keyword>
<evidence type="ECO:0000256" key="9">
    <source>
        <dbReference type="ARBA" id="ARBA00049401"/>
    </source>
</evidence>
<dbReference type="InParanoid" id="C7Q4V5"/>
<evidence type="ECO:0000256" key="8">
    <source>
        <dbReference type="ARBA" id="ARBA00031155"/>
    </source>
</evidence>
<dbReference type="OrthoDB" id="9778912at2"/>
<sequence>MHQPLSDLGVDLPIIAAPMAGGPSTPALVVAAARAGGLGFLAGGYKTAEALAGQIRDVGAEGVAFGVNVFVPNPVPVSEQAYRRYAREVQVEADRYELTLPEQLVEDDDHWSDKIDLLISSPVPWVSFTFGIPERGVIDALRRAGSVVFQSVTTADEARQAAAVGVDALIVQASAGGGHSATLTPAELPASTVSLPDLIAQVGCAVDLPLIATGGIATAADVAASLDAGAVAAMVGTVLLRTNESGASAPHKAALADPAFDTTVITRAFTGRPARALRNHFTDRYDPLAPAGYPALHHLTSPLRKAATAAADTRLIHLWAGTGYRSAEVEPAADAFARLAGQSSA</sequence>
<evidence type="ECO:0000256" key="2">
    <source>
        <dbReference type="ARBA" id="ARBA00009881"/>
    </source>
</evidence>
<dbReference type="PROSITE" id="PS00912">
    <property type="entry name" value="DHODEHASE_2"/>
    <property type="match status" value="1"/>
</dbReference>
<evidence type="ECO:0000256" key="6">
    <source>
        <dbReference type="ARBA" id="ARBA00023002"/>
    </source>
</evidence>
<dbReference type="InterPro" id="IPR001295">
    <property type="entry name" value="Dihydroorotate_DH_CS"/>
</dbReference>
<keyword evidence="10" id="KW-0223">Dioxygenase</keyword>
<evidence type="ECO:0000256" key="5">
    <source>
        <dbReference type="ARBA" id="ARBA00022643"/>
    </source>
</evidence>
<evidence type="ECO:0000256" key="4">
    <source>
        <dbReference type="ARBA" id="ARBA00022630"/>
    </source>
</evidence>
<accession>C7Q4V5</accession>
<dbReference type="SUPFAM" id="SSF51412">
    <property type="entry name" value="Inosine monophosphate dehydrogenase (IMPDH)"/>
    <property type="match status" value="1"/>
</dbReference>
<comment type="catalytic activity">
    <reaction evidence="9">
        <text>3 propionate 3-nitronate + 3 O2 + H2O = 3 3-oxopropanoate + 2 nitrate + nitrite + H2O2 + 3 H(+)</text>
        <dbReference type="Rhea" id="RHEA:57332"/>
        <dbReference type="ChEBI" id="CHEBI:15377"/>
        <dbReference type="ChEBI" id="CHEBI:15378"/>
        <dbReference type="ChEBI" id="CHEBI:15379"/>
        <dbReference type="ChEBI" id="CHEBI:16240"/>
        <dbReference type="ChEBI" id="CHEBI:16301"/>
        <dbReference type="ChEBI" id="CHEBI:17632"/>
        <dbReference type="ChEBI" id="CHEBI:33190"/>
        <dbReference type="ChEBI" id="CHEBI:136067"/>
    </reaction>
</comment>
<evidence type="ECO:0000256" key="7">
    <source>
        <dbReference type="ARBA" id="ARBA00023033"/>
    </source>
</evidence>
<dbReference type="GO" id="GO:0018580">
    <property type="term" value="F:nitronate monooxygenase activity"/>
    <property type="evidence" value="ECO:0007669"/>
    <property type="project" value="InterPro"/>
</dbReference>
<keyword evidence="4" id="KW-0285">Flavoprotein</keyword>
<dbReference type="KEGG" id="cai:Caci_5043"/>
<keyword evidence="6" id="KW-0560">Oxidoreductase</keyword>
<dbReference type="Pfam" id="PF03060">
    <property type="entry name" value="NMO"/>
    <property type="match status" value="1"/>
</dbReference>
<dbReference type="GO" id="GO:0009636">
    <property type="term" value="P:response to toxic substance"/>
    <property type="evidence" value="ECO:0007669"/>
    <property type="project" value="UniProtKB-KW"/>
</dbReference>
<keyword evidence="7" id="KW-0503">Monooxygenase</keyword>
<dbReference type="RefSeq" id="WP_015793632.1">
    <property type="nucleotide sequence ID" value="NC_013131.1"/>
</dbReference>
<evidence type="ECO:0000313" key="11">
    <source>
        <dbReference type="Proteomes" id="UP000000851"/>
    </source>
</evidence>
<dbReference type="HOGENOM" id="CLU_038732_5_1_11"/>
<comment type="similarity">
    <text evidence="2">Belongs to the nitronate monooxygenase family. NMO class I subfamily.</text>
</comment>
<dbReference type="InterPro" id="IPR013785">
    <property type="entry name" value="Aldolase_TIM"/>
</dbReference>
<comment type="cofactor">
    <cofactor evidence="1">
        <name>FMN</name>
        <dbReference type="ChEBI" id="CHEBI:58210"/>
    </cofactor>
</comment>
<evidence type="ECO:0000313" key="10">
    <source>
        <dbReference type="EMBL" id="ACU73903.1"/>
    </source>
</evidence>
<dbReference type="EMBL" id="CP001700">
    <property type="protein sequence ID" value="ACU73903.1"/>
    <property type="molecule type" value="Genomic_DNA"/>
</dbReference>
<gene>
    <name evidence="10" type="ordered locus">Caci_5043</name>
</gene>
<organism evidence="10 11">
    <name type="scientific">Catenulispora acidiphila (strain DSM 44928 / JCM 14897 / NBRC 102108 / NRRL B-24433 / ID139908)</name>
    <dbReference type="NCBI Taxonomy" id="479433"/>
    <lineage>
        <taxon>Bacteria</taxon>
        <taxon>Bacillati</taxon>
        <taxon>Actinomycetota</taxon>
        <taxon>Actinomycetes</taxon>
        <taxon>Catenulisporales</taxon>
        <taxon>Catenulisporaceae</taxon>
        <taxon>Catenulispora</taxon>
    </lineage>
</organism>
<dbReference type="PANTHER" id="PTHR42747:SF3">
    <property type="entry name" value="NITRONATE MONOOXYGENASE-RELATED"/>
    <property type="match status" value="1"/>
</dbReference>
<dbReference type="GO" id="GO:0051213">
    <property type="term" value="F:dioxygenase activity"/>
    <property type="evidence" value="ECO:0007669"/>
    <property type="project" value="UniProtKB-KW"/>
</dbReference>
<dbReference type="STRING" id="479433.Caci_5043"/>
<dbReference type="InterPro" id="IPR004136">
    <property type="entry name" value="NMO"/>
</dbReference>
<evidence type="ECO:0000256" key="3">
    <source>
        <dbReference type="ARBA" id="ARBA00022575"/>
    </source>
</evidence>
<keyword evidence="5" id="KW-0288">FMN</keyword>
<name>C7Q4V5_CATAD</name>